<dbReference type="EMBL" id="FXAY01000004">
    <property type="protein sequence ID" value="SMG42304.1"/>
    <property type="molecule type" value="Genomic_DNA"/>
</dbReference>
<name>A0A1X7KLD5_9MICO</name>
<dbReference type="Proteomes" id="UP000193244">
    <property type="component" value="Unassembled WGS sequence"/>
</dbReference>
<reference evidence="3" key="1">
    <citation type="submission" date="2017-04" db="EMBL/GenBank/DDBJ databases">
        <authorList>
            <person name="Varghese N."/>
            <person name="Submissions S."/>
        </authorList>
    </citation>
    <scope>NUCLEOTIDE SEQUENCE [LARGE SCALE GENOMIC DNA]</scope>
    <source>
        <strain evidence="3">VKM Ac-2510</strain>
    </source>
</reference>
<keyword evidence="3" id="KW-1185">Reference proteome</keyword>
<dbReference type="RefSeq" id="WP_085486873.1">
    <property type="nucleotide sequence ID" value="NZ_FXAY01000004.1"/>
</dbReference>
<feature type="transmembrane region" description="Helical" evidence="1">
    <location>
        <begin position="39"/>
        <end position="66"/>
    </location>
</feature>
<dbReference type="STRING" id="150121.SAMN06296010_2715"/>
<keyword evidence="1" id="KW-0472">Membrane</keyword>
<proteinExistence type="predicted"/>
<evidence type="ECO:0000256" key="1">
    <source>
        <dbReference type="SAM" id="Phobius"/>
    </source>
</evidence>
<sequence length="75" mass="7734">MTSDVDGTDPVTSLFSGADGVVVTNDTVSADWTSSPWTLAGLVLVGCVAVSALFAVVIPVLADLVFGWMPAIFLF</sequence>
<evidence type="ECO:0000313" key="3">
    <source>
        <dbReference type="Proteomes" id="UP000193244"/>
    </source>
</evidence>
<dbReference type="OrthoDB" id="5121594at2"/>
<evidence type="ECO:0000313" key="2">
    <source>
        <dbReference type="EMBL" id="SMG42304.1"/>
    </source>
</evidence>
<protein>
    <submittedName>
        <fullName evidence="2">Uncharacterized protein</fullName>
    </submittedName>
</protein>
<dbReference type="AlphaFoldDB" id="A0A1X7KLD5"/>
<organism evidence="2 3">
    <name type="scientific">Agreia pratensis</name>
    <dbReference type="NCBI Taxonomy" id="150121"/>
    <lineage>
        <taxon>Bacteria</taxon>
        <taxon>Bacillati</taxon>
        <taxon>Actinomycetota</taxon>
        <taxon>Actinomycetes</taxon>
        <taxon>Micrococcales</taxon>
        <taxon>Microbacteriaceae</taxon>
        <taxon>Agreia</taxon>
    </lineage>
</organism>
<keyword evidence="1" id="KW-1133">Transmembrane helix</keyword>
<gene>
    <name evidence="2" type="ORF">SAMN06296010_2715</name>
</gene>
<accession>A0A1X7KLD5</accession>
<keyword evidence="1" id="KW-0812">Transmembrane</keyword>